<evidence type="ECO:0000259" key="5">
    <source>
        <dbReference type="SMART" id="SM00906"/>
    </source>
</evidence>
<keyword evidence="7" id="KW-1185">Reference proteome</keyword>
<accession>A0A1V6THJ8</accession>
<evidence type="ECO:0000313" key="7">
    <source>
        <dbReference type="Proteomes" id="UP000191285"/>
    </source>
</evidence>
<dbReference type="AlphaFoldDB" id="A0A1V6THJ8"/>
<dbReference type="GO" id="GO:0006351">
    <property type="term" value="P:DNA-templated transcription"/>
    <property type="evidence" value="ECO:0007669"/>
    <property type="project" value="InterPro"/>
</dbReference>
<keyword evidence="2" id="KW-0805">Transcription regulation</keyword>
<dbReference type="InterPro" id="IPR050613">
    <property type="entry name" value="Sec_Metabolite_Reg"/>
</dbReference>
<evidence type="ECO:0000256" key="4">
    <source>
        <dbReference type="ARBA" id="ARBA00023242"/>
    </source>
</evidence>
<dbReference type="STRING" id="303698.A0A1V6THJ8"/>
<dbReference type="OrthoDB" id="5344325at2759"/>
<dbReference type="EMBL" id="MLKD01000006">
    <property type="protein sequence ID" value="OQE25380.1"/>
    <property type="molecule type" value="Genomic_DNA"/>
</dbReference>
<dbReference type="CDD" id="cd12148">
    <property type="entry name" value="fungal_TF_MHR"/>
    <property type="match status" value="1"/>
</dbReference>
<name>A0A1V6THJ8_9EURO</name>
<organism evidence="6 7">
    <name type="scientific">Penicillium steckii</name>
    <dbReference type="NCBI Taxonomy" id="303698"/>
    <lineage>
        <taxon>Eukaryota</taxon>
        <taxon>Fungi</taxon>
        <taxon>Dikarya</taxon>
        <taxon>Ascomycota</taxon>
        <taxon>Pezizomycotina</taxon>
        <taxon>Eurotiomycetes</taxon>
        <taxon>Eurotiomycetidae</taxon>
        <taxon>Eurotiales</taxon>
        <taxon>Aspergillaceae</taxon>
        <taxon>Penicillium</taxon>
    </lineage>
</organism>
<dbReference type="InterPro" id="IPR007219">
    <property type="entry name" value="XnlR_reg_dom"/>
</dbReference>
<proteinExistence type="predicted"/>
<dbReference type="GO" id="GO:0005634">
    <property type="term" value="C:nucleus"/>
    <property type="evidence" value="ECO:0007669"/>
    <property type="project" value="UniProtKB-SubCell"/>
</dbReference>
<dbReference type="Proteomes" id="UP000191285">
    <property type="component" value="Unassembled WGS sequence"/>
</dbReference>
<dbReference type="PANTHER" id="PTHR31001:SF87">
    <property type="entry name" value="COL-21"/>
    <property type="match status" value="1"/>
</dbReference>
<feature type="domain" description="Xylanolytic transcriptional activator regulatory" evidence="5">
    <location>
        <begin position="270"/>
        <end position="336"/>
    </location>
</feature>
<comment type="subcellular location">
    <subcellularLocation>
        <location evidence="1">Nucleus</location>
    </subcellularLocation>
</comment>
<evidence type="ECO:0000256" key="1">
    <source>
        <dbReference type="ARBA" id="ARBA00004123"/>
    </source>
</evidence>
<sequence length="638" mass="70832">MYQIGVHTTIQKGEGCVAILAISRHLHSMRNHDCLTAIFNFSPDNGLTPRVDQIPFQSPPLTVSDGFPPQVITDQLIRNQVGYGGPSEGNPFLELYKLVGEDDQVQTSHPNYSVSLNPETMRKLSDLCAMIPSHAVTRELIEIYFSEANWYFALLEKYYFEKLYDSCYSLNIHSEENGHSSGFSRDILYFPALIFQVLAVALQFAPLNLPSLHALGIGDLSQRDSISNNFSTRGTEIVGIVGRHDPSIVAVQSDIMRALWLKNSCRGREAWHVLGGAIRMAQDLGLHRQAKIIQNTQSPLEETLDLLCHMAFTLGRPRAINSSDCTIKPPLDRDIPANPSATIPTALFAHEPPSSFTPHLFQYAVCEQMHEGMTLGVHKSHLEDFSLVKTIHDRILSLINSLPPVHRLANPDRSWDSSHRNIPKQRQQIATAAHSFLLALHRPHSKSYASSRDAAIESALSVLDAQEGLFDLMATQYSNIYALSVYTIDASTFLAVTMLQYPPSNIALSYRIDNAIEKARRRLDIAKERVPMASSALQVLKICDLKRKSSPQPQFLTPEFSVPPPSQTMGVAASSEMGFGYPSEPALGIHVQPPVSSTMSNFEPSQIDSAAMFDDFIVSDFDIDSWVQQMGPVDSMDC</sequence>
<dbReference type="Pfam" id="PF04082">
    <property type="entry name" value="Fungal_trans"/>
    <property type="match status" value="1"/>
</dbReference>
<dbReference type="GO" id="GO:0008270">
    <property type="term" value="F:zinc ion binding"/>
    <property type="evidence" value="ECO:0007669"/>
    <property type="project" value="InterPro"/>
</dbReference>
<dbReference type="SMART" id="SM00906">
    <property type="entry name" value="Fungal_trans"/>
    <property type="match status" value="1"/>
</dbReference>
<keyword evidence="3" id="KW-0804">Transcription</keyword>
<evidence type="ECO:0000256" key="2">
    <source>
        <dbReference type="ARBA" id="ARBA00023015"/>
    </source>
</evidence>
<dbReference type="PANTHER" id="PTHR31001">
    <property type="entry name" value="UNCHARACTERIZED TRANSCRIPTIONAL REGULATORY PROTEIN"/>
    <property type="match status" value="1"/>
</dbReference>
<gene>
    <name evidence="6" type="ORF">PENSTE_c006G09124</name>
</gene>
<evidence type="ECO:0000256" key="3">
    <source>
        <dbReference type="ARBA" id="ARBA00023163"/>
    </source>
</evidence>
<keyword evidence="4" id="KW-0539">Nucleus</keyword>
<dbReference type="GO" id="GO:0003677">
    <property type="term" value="F:DNA binding"/>
    <property type="evidence" value="ECO:0007669"/>
    <property type="project" value="InterPro"/>
</dbReference>
<evidence type="ECO:0000313" key="6">
    <source>
        <dbReference type="EMBL" id="OQE25380.1"/>
    </source>
</evidence>
<reference evidence="7" key="1">
    <citation type="journal article" date="2017" name="Nat. Microbiol.">
        <title>Global analysis of biosynthetic gene clusters reveals vast potential of secondary metabolite production in Penicillium species.</title>
        <authorList>
            <person name="Nielsen J.C."/>
            <person name="Grijseels S."/>
            <person name="Prigent S."/>
            <person name="Ji B."/>
            <person name="Dainat J."/>
            <person name="Nielsen K.F."/>
            <person name="Frisvad J.C."/>
            <person name="Workman M."/>
            <person name="Nielsen J."/>
        </authorList>
    </citation>
    <scope>NUCLEOTIDE SEQUENCE [LARGE SCALE GENOMIC DNA]</scope>
    <source>
        <strain evidence="7">IBT 24891</strain>
    </source>
</reference>
<protein>
    <recommendedName>
        <fullName evidence="5">Xylanolytic transcriptional activator regulatory domain-containing protein</fullName>
    </recommendedName>
</protein>
<comment type="caution">
    <text evidence="6">The sequence shown here is derived from an EMBL/GenBank/DDBJ whole genome shotgun (WGS) entry which is preliminary data.</text>
</comment>